<dbReference type="InterPro" id="IPR014001">
    <property type="entry name" value="Helicase_ATP-bd"/>
</dbReference>
<dbReference type="SMART" id="SM00487">
    <property type="entry name" value="DEXDc"/>
    <property type="match status" value="1"/>
</dbReference>
<evidence type="ECO:0000256" key="9">
    <source>
        <dbReference type="ARBA" id="ARBA00022833"/>
    </source>
</evidence>
<evidence type="ECO:0000256" key="15">
    <source>
        <dbReference type="ARBA" id="ARBA00034617"/>
    </source>
</evidence>
<dbReference type="Gene3D" id="3.40.50.300">
    <property type="entry name" value="P-loop containing nucleotide triphosphate hydrolases"/>
    <property type="match status" value="2"/>
</dbReference>
<evidence type="ECO:0000259" key="20">
    <source>
        <dbReference type="PROSITE" id="PS51194"/>
    </source>
</evidence>
<dbReference type="InterPro" id="IPR001650">
    <property type="entry name" value="Helicase_C-like"/>
</dbReference>
<sequence>MFQTAQQILKSHFGYDEFRPGQKRTLEHVFNGENTLCVMPTGGGKSLCYQVPALVLSGTTIVISPLISLMKDQVDTLQQLGIAATYINSSLSTNEINERMTLARAGEYKLLYISPERLDSGLFLKELGNVEIPLIAVDEAHCISQWGHDFRPSYMYISSILNHIQTKPIVLALTATATQQVRDDICQSLKIDNEVVTSFERNNLSFSVVKGQDRDRFLLDYIKKNDKESGIIYAATRKTVDQLYQTLTKAKLNVARYHAGLSDNERLEQQNAFLQDEKPLMIATSAFGMGIDKSNVRYVIHYQMPRNMESYYQEAGRAGRDGLDSTCILLYGAQDTMIHRFLIDQTLDRSRISLELEKLHQMVGYCHTENCLQSWIVEYFDENSAGICGRCSNCTDTRQAVDVTKDTQIVLSCIIRMGQRFGKSAVAKVLTGSKSNTITQFNFHQLTTYGMLQSKSSKEVTEFIDYLITEEIIGIETGQFPTIFVTTKGKEVLTGNILVSRKEEIQAKTISKADPLFEELRLLRKQIADKEKVPPFVIFSDTSLQDMCLILPKTNEEFLQVKGVGAHKLDKYGLEFIQKIRAYCADHPERVSEISSTIEMTKAPKPKAKKEPKEPKDPNAKASHLITYDLYWAGTSIPDIANERDMTLTTIESHIIRCADEGLYIDWEKEIPIEYRSLIEGAVAEAGTEKLRPIKDLLPEEVTYFMIRAYLSLNPSK</sequence>
<evidence type="ECO:0000313" key="22">
    <source>
        <dbReference type="Proteomes" id="UP000789845"/>
    </source>
</evidence>
<dbReference type="GO" id="GO:0006281">
    <property type="term" value="P:DNA repair"/>
    <property type="evidence" value="ECO:0007669"/>
    <property type="project" value="UniProtKB-KW"/>
</dbReference>
<dbReference type="PANTHER" id="PTHR13710:SF105">
    <property type="entry name" value="ATP-DEPENDENT DNA HELICASE Q1"/>
    <property type="match status" value="1"/>
</dbReference>
<dbReference type="GO" id="GO:0006310">
    <property type="term" value="P:DNA recombination"/>
    <property type="evidence" value="ECO:0007669"/>
    <property type="project" value="UniProtKB-UniRule"/>
</dbReference>
<keyword evidence="5" id="KW-0547">Nucleotide-binding</keyword>
<evidence type="ECO:0000256" key="3">
    <source>
        <dbReference type="ARBA" id="ARBA00005446"/>
    </source>
</evidence>
<dbReference type="Pfam" id="PF00570">
    <property type="entry name" value="HRDC"/>
    <property type="match status" value="1"/>
</dbReference>
<evidence type="ECO:0000256" key="10">
    <source>
        <dbReference type="ARBA" id="ARBA00022840"/>
    </source>
</evidence>
<dbReference type="GO" id="GO:0006260">
    <property type="term" value="P:DNA replication"/>
    <property type="evidence" value="ECO:0007669"/>
    <property type="project" value="InterPro"/>
</dbReference>
<dbReference type="Pfam" id="PF14493">
    <property type="entry name" value="HTH_40"/>
    <property type="match status" value="1"/>
</dbReference>
<keyword evidence="8 21" id="KW-0347">Helicase</keyword>
<evidence type="ECO:0000313" key="21">
    <source>
        <dbReference type="EMBL" id="CAG9606481.1"/>
    </source>
</evidence>
<dbReference type="GO" id="GO:0009432">
    <property type="term" value="P:SOS response"/>
    <property type="evidence" value="ECO:0007669"/>
    <property type="project" value="UniProtKB-UniRule"/>
</dbReference>
<dbReference type="EMBL" id="CAKJTG010000001">
    <property type="protein sequence ID" value="CAG9606481.1"/>
    <property type="molecule type" value="Genomic_DNA"/>
</dbReference>
<keyword evidence="12" id="KW-0233">DNA recombination</keyword>
<proteinExistence type="inferred from homology"/>
<evidence type="ECO:0000256" key="11">
    <source>
        <dbReference type="ARBA" id="ARBA00023125"/>
    </source>
</evidence>
<dbReference type="SUPFAM" id="SSF47819">
    <property type="entry name" value="HRDC-like"/>
    <property type="match status" value="1"/>
</dbReference>
<evidence type="ECO:0000256" key="5">
    <source>
        <dbReference type="ARBA" id="ARBA00022741"/>
    </source>
</evidence>
<dbReference type="InterPro" id="IPR036388">
    <property type="entry name" value="WH-like_DNA-bd_sf"/>
</dbReference>
<dbReference type="GO" id="GO:0030894">
    <property type="term" value="C:replisome"/>
    <property type="evidence" value="ECO:0007669"/>
    <property type="project" value="TreeGrafter"/>
</dbReference>
<keyword evidence="10" id="KW-0067">ATP-binding</keyword>
<dbReference type="CDD" id="cd17920">
    <property type="entry name" value="DEXHc_RecQ"/>
    <property type="match status" value="1"/>
</dbReference>
<dbReference type="GO" id="GO:0043138">
    <property type="term" value="F:3'-5' DNA helicase activity"/>
    <property type="evidence" value="ECO:0007669"/>
    <property type="project" value="UniProtKB-EC"/>
</dbReference>
<dbReference type="NCBIfam" id="TIGR00614">
    <property type="entry name" value="recQ_fam"/>
    <property type="match status" value="1"/>
</dbReference>
<keyword evidence="9" id="KW-0862">Zinc</keyword>
<comment type="catalytic activity">
    <reaction evidence="15">
        <text>Couples ATP hydrolysis with the unwinding of duplex DNA by translocating in the 3'-5' direction.</text>
        <dbReference type="EC" id="5.6.2.4"/>
    </reaction>
</comment>
<keyword evidence="14" id="KW-0413">Isomerase</keyword>
<dbReference type="SMART" id="SM00490">
    <property type="entry name" value="HELICc"/>
    <property type="match status" value="1"/>
</dbReference>
<dbReference type="InterPro" id="IPR032284">
    <property type="entry name" value="RecQ_Zn-bd"/>
</dbReference>
<dbReference type="Pfam" id="PF09382">
    <property type="entry name" value="RQC"/>
    <property type="match status" value="1"/>
</dbReference>
<dbReference type="GO" id="GO:0016787">
    <property type="term" value="F:hydrolase activity"/>
    <property type="evidence" value="ECO:0007669"/>
    <property type="project" value="UniProtKB-KW"/>
</dbReference>
<dbReference type="SUPFAM" id="SSF46785">
    <property type="entry name" value="Winged helix' DNA-binding domain"/>
    <property type="match status" value="1"/>
</dbReference>
<keyword evidence="22" id="KW-1185">Reference proteome</keyword>
<dbReference type="InterPro" id="IPR029491">
    <property type="entry name" value="Helicase_HTH"/>
</dbReference>
<evidence type="ECO:0000256" key="13">
    <source>
        <dbReference type="ARBA" id="ARBA00023204"/>
    </source>
</evidence>
<dbReference type="GO" id="GO:0003677">
    <property type="term" value="F:DNA binding"/>
    <property type="evidence" value="ECO:0007669"/>
    <property type="project" value="UniProtKB-KW"/>
</dbReference>
<dbReference type="InterPro" id="IPR010997">
    <property type="entry name" value="HRDC-like_sf"/>
</dbReference>
<evidence type="ECO:0000256" key="2">
    <source>
        <dbReference type="ARBA" id="ARBA00001947"/>
    </source>
</evidence>
<dbReference type="Pfam" id="PF16124">
    <property type="entry name" value="RecQ_Zn_bind"/>
    <property type="match status" value="1"/>
</dbReference>
<dbReference type="NCBIfam" id="TIGR01389">
    <property type="entry name" value="recQ"/>
    <property type="match status" value="1"/>
</dbReference>
<dbReference type="InterPro" id="IPR027417">
    <property type="entry name" value="P-loop_NTPase"/>
</dbReference>
<dbReference type="SUPFAM" id="SSF52540">
    <property type="entry name" value="P-loop containing nucleoside triphosphate hydrolases"/>
    <property type="match status" value="1"/>
</dbReference>
<dbReference type="SMART" id="SM00956">
    <property type="entry name" value="RQC"/>
    <property type="match status" value="1"/>
</dbReference>
<dbReference type="GO" id="GO:0043590">
    <property type="term" value="C:bacterial nucleoid"/>
    <property type="evidence" value="ECO:0007669"/>
    <property type="project" value="TreeGrafter"/>
</dbReference>
<evidence type="ECO:0000256" key="17">
    <source>
        <dbReference type="SAM" id="MobiDB-lite"/>
    </source>
</evidence>
<dbReference type="PROSITE" id="PS50967">
    <property type="entry name" value="HRDC"/>
    <property type="match status" value="1"/>
</dbReference>
<dbReference type="Pfam" id="PF00271">
    <property type="entry name" value="Helicase_C"/>
    <property type="match status" value="1"/>
</dbReference>
<evidence type="ECO:0000259" key="18">
    <source>
        <dbReference type="PROSITE" id="PS50967"/>
    </source>
</evidence>
<dbReference type="GO" id="GO:0009378">
    <property type="term" value="F:four-way junction helicase activity"/>
    <property type="evidence" value="ECO:0007669"/>
    <property type="project" value="TreeGrafter"/>
</dbReference>
<dbReference type="PROSITE" id="PS51194">
    <property type="entry name" value="HELICASE_CTER"/>
    <property type="match status" value="1"/>
</dbReference>
<evidence type="ECO:0000256" key="8">
    <source>
        <dbReference type="ARBA" id="ARBA00022806"/>
    </source>
</evidence>
<dbReference type="Gene3D" id="1.10.10.10">
    <property type="entry name" value="Winged helix-like DNA-binding domain superfamily/Winged helix DNA-binding domain"/>
    <property type="match status" value="1"/>
</dbReference>
<evidence type="ECO:0000256" key="7">
    <source>
        <dbReference type="ARBA" id="ARBA00022801"/>
    </source>
</evidence>
<dbReference type="InterPro" id="IPR036390">
    <property type="entry name" value="WH_DNA-bd_sf"/>
</dbReference>
<gene>
    <name evidence="21" type="primary">recQ</name>
    <name evidence="21" type="ORF">NEOCIP111885_00169</name>
</gene>
<feature type="compositionally biased region" description="Basic and acidic residues" evidence="17">
    <location>
        <begin position="609"/>
        <end position="619"/>
    </location>
</feature>
<dbReference type="InterPro" id="IPR018982">
    <property type="entry name" value="RQC_domain"/>
</dbReference>
<comment type="cofactor">
    <cofactor evidence="2">
        <name>Zn(2+)</name>
        <dbReference type="ChEBI" id="CHEBI:29105"/>
    </cofactor>
</comment>
<dbReference type="InterPro" id="IPR004589">
    <property type="entry name" value="DNA_helicase_ATP-dep_RecQ"/>
</dbReference>
<evidence type="ECO:0000259" key="19">
    <source>
        <dbReference type="PROSITE" id="PS51192"/>
    </source>
</evidence>
<dbReference type="InterPro" id="IPR006293">
    <property type="entry name" value="DNA_helicase_ATP-dep_RecQ_bac"/>
</dbReference>
<keyword evidence="11" id="KW-0238">DNA-binding</keyword>
<dbReference type="Proteomes" id="UP000789845">
    <property type="component" value="Unassembled WGS sequence"/>
</dbReference>
<evidence type="ECO:0000256" key="1">
    <source>
        <dbReference type="ARBA" id="ARBA00001946"/>
    </source>
</evidence>
<dbReference type="InterPro" id="IPR044876">
    <property type="entry name" value="HRDC_dom_sf"/>
</dbReference>
<dbReference type="PANTHER" id="PTHR13710">
    <property type="entry name" value="DNA HELICASE RECQ FAMILY MEMBER"/>
    <property type="match status" value="1"/>
</dbReference>
<keyword evidence="6" id="KW-0227">DNA damage</keyword>
<dbReference type="AlphaFoldDB" id="A0A9C7L8K3"/>
<feature type="domain" description="HRDC" evidence="18">
    <location>
        <begin position="510"/>
        <end position="590"/>
    </location>
</feature>
<evidence type="ECO:0000256" key="16">
    <source>
        <dbReference type="NCBIfam" id="TIGR01389"/>
    </source>
</evidence>
<dbReference type="Gene3D" id="1.10.150.80">
    <property type="entry name" value="HRDC domain"/>
    <property type="match status" value="1"/>
</dbReference>
<reference evidence="21" key="1">
    <citation type="submission" date="2021-10" db="EMBL/GenBank/DDBJ databases">
        <authorList>
            <person name="Criscuolo A."/>
        </authorList>
    </citation>
    <scope>NUCLEOTIDE SEQUENCE</scope>
    <source>
        <strain evidence="21">CIP111885</strain>
    </source>
</reference>
<dbReference type="InterPro" id="IPR002121">
    <property type="entry name" value="HRDC_dom"/>
</dbReference>
<dbReference type="Pfam" id="PF00270">
    <property type="entry name" value="DEAD"/>
    <property type="match status" value="1"/>
</dbReference>
<dbReference type="GO" id="GO:0005737">
    <property type="term" value="C:cytoplasm"/>
    <property type="evidence" value="ECO:0007669"/>
    <property type="project" value="TreeGrafter"/>
</dbReference>
<organism evidence="21 22">
    <name type="scientific">Pseudoneobacillus rhizosphaerae</name>
    <dbReference type="NCBI Taxonomy" id="2880968"/>
    <lineage>
        <taxon>Bacteria</taxon>
        <taxon>Bacillati</taxon>
        <taxon>Bacillota</taxon>
        <taxon>Bacilli</taxon>
        <taxon>Bacillales</taxon>
        <taxon>Bacillaceae</taxon>
        <taxon>Pseudoneobacillus</taxon>
    </lineage>
</organism>
<accession>A0A9C7L8K3</accession>
<feature type="region of interest" description="Disordered" evidence="17">
    <location>
        <begin position="600"/>
        <end position="619"/>
    </location>
</feature>
<keyword evidence="7 21" id="KW-0378">Hydrolase</keyword>
<evidence type="ECO:0000256" key="4">
    <source>
        <dbReference type="ARBA" id="ARBA00022723"/>
    </source>
</evidence>
<dbReference type="FunFam" id="3.40.50.300:FF:000296">
    <property type="entry name" value="ATP-dependent DNA helicase RecQ"/>
    <property type="match status" value="1"/>
</dbReference>
<dbReference type="PROSITE" id="PS51192">
    <property type="entry name" value="HELICASE_ATP_BIND_1"/>
    <property type="match status" value="1"/>
</dbReference>
<dbReference type="GO" id="GO:0005524">
    <property type="term" value="F:ATP binding"/>
    <property type="evidence" value="ECO:0007669"/>
    <property type="project" value="UniProtKB-KW"/>
</dbReference>
<feature type="domain" description="Helicase C-terminal" evidence="20">
    <location>
        <begin position="217"/>
        <end position="362"/>
    </location>
</feature>
<comment type="similarity">
    <text evidence="3">Belongs to the helicase family. RecQ subfamily.</text>
</comment>
<comment type="caution">
    <text evidence="21">The sequence shown here is derived from an EMBL/GenBank/DDBJ whole genome shotgun (WGS) entry which is preliminary data.</text>
</comment>
<dbReference type="FunFam" id="1.10.150.80:FF:000002">
    <property type="entry name" value="ATP-dependent DNA helicase RecQ"/>
    <property type="match status" value="1"/>
</dbReference>
<dbReference type="EC" id="5.6.2.4" evidence="16"/>
<evidence type="ECO:0000256" key="6">
    <source>
        <dbReference type="ARBA" id="ARBA00022763"/>
    </source>
</evidence>
<keyword evidence="4" id="KW-0479">Metal-binding</keyword>
<dbReference type="InterPro" id="IPR011545">
    <property type="entry name" value="DEAD/DEAH_box_helicase_dom"/>
</dbReference>
<comment type="cofactor">
    <cofactor evidence="1">
        <name>Mg(2+)</name>
        <dbReference type="ChEBI" id="CHEBI:18420"/>
    </cofactor>
</comment>
<name>A0A9C7L8K3_9BACI</name>
<dbReference type="RefSeq" id="WP_230494766.1">
    <property type="nucleotide sequence ID" value="NZ_CAKJTG010000001.1"/>
</dbReference>
<evidence type="ECO:0000256" key="12">
    <source>
        <dbReference type="ARBA" id="ARBA00023172"/>
    </source>
</evidence>
<dbReference type="CDD" id="cd18794">
    <property type="entry name" value="SF2_C_RecQ"/>
    <property type="match status" value="1"/>
</dbReference>
<dbReference type="SMART" id="SM00341">
    <property type="entry name" value="HRDC"/>
    <property type="match status" value="1"/>
</dbReference>
<protein>
    <recommendedName>
        <fullName evidence="16">DNA helicase RecQ</fullName>
        <ecNumber evidence="16">5.6.2.4</ecNumber>
    </recommendedName>
</protein>
<evidence type="ECO:0000256" key="14">
    <source>
        <dbReference type="ARBA" id="ARBA00023235"/>
    </source>
</evidence>
<dbReference type="GO" id="GO:0046872">
    <property type="term" value="F:metal ion binding"/>
    <property type="evidence" value="ECO:0007669"/>
    <property type="project" value="UniProtKB-KW"/>
</dbReference>
<keyword evidence="13" id="KW-0234">DNA repair</keyword>
<feature type="domain" description="Helicase ATP-binding" evidence="19">
    <location>
        <begin position="26"/>
        <end position="195"/>
    </location>
</feature>